<dbReference type="RefSeq" id="WP_188646770.1">
    <property type="nucleotide sequence ID" value="NZ_BMHQ01000003.1"/>
</dbReference>
<keyword evidence="1" id="KW-0812">Transmembrane</keyword>
<reference evidence="2" key="2">
    <citation type="submission" date="2020-09" db="EMBL/GenBank/DDBJ databases">
        <authorList>
            <person name="Sun Q."/>
            <person name="Zhou Y."/>
        </authorList>
    </citation>
    <scope>NUCLEOTIDE SEQUENCE</scope>
    <source>
        <strain evidence="2">CGMCC 1.15179</strain>
    </source>
</reference>
<reference evidence="2" key="1">
    <citation type="journal article" date="2014" name="Int. J. Syst. Evol. Microbiol.">
        <title>Complete genome sequence of Corynebacterium casei LMG S-19264T (=DSM 44701T), isolated from a smear-ripened cheese.</title>
        <authorList>
            <consortium name="US DOE Joint Genome Institute (JGI-PGF)"/>
            <person name="Walter F."/>
            <person name="Albersmeier A."/>
            <person name="Kalinowski J."/>
            <person name="Ruckert C."/>
        </authorList>
    </citation>
    <scope>NUCLEOTIDE SEQUENCE</scope>
    <source>
        <strain evidence="2">CGMCC 1.15179</strain>
    </source>
</reference>
<dbReference type="Proteomes" id="UP000625210">
    <property type="component" value="Unassembled WGS sequence"/>
</dbReference>
<name>A0A8J2YC12_9BACL</name>
<gene>
    <name evidence="2" type="ORF">GCM10011571_09580</name>
</gene>
<keyword evidence="1" id="KW-0472">Membrane</keyword>
<evidence type="ECO:0000256" key="1">
    <source>
        <dbReference type="SAM" id="Phobius"/>
    </source>
</evidence>
<evidence type="ECO:0000313" key="3">
    <source>
        <dbReference type="Proteomes" id="UP000625210"/>
    </source>
</evidence>
<comment type="caution">
    <text evidence="2">The sequence shown here is derived from an EMBL/GenBank/DDBJ whole genome shotgun (WGS) entry which is preliminary data.</text>
</comment>
<feature type="transmembrane region" description="Helical" evidence="1">
    <location>
        <begin position="7"/>
        <end position="30"/>
    </location>
</feature>
<keyword evidence="3" id="KW-1185">Reference proteome</keyword>
<evidence type="ECO:0000313" key="2">
    <source>
        <dbReference type="EMBL" id="GGE10358.1"/>
    </source>
</evidence>
<sequence>MGMMNRVYLTVFSLAVGAFSIAGIMMGLNAGVGNEAVLTDLLHQYYRDSGAQWSLALISTLVLVASLQSLFGVIRRRQEDPGVDRLTEFGHIRISLKTLENLSVKAARRVKGIRDLTARVRHDGSNSSVGIGLKLTVDGETPIQTLSEQLQETVKHYLEEVAGVDVNQISVYIADTVQPNRSRVRVE</sequence>
<accession>A0A8J2YC12</accession>
<evidence type="ECO:0008006" key="4">
    <source>
        <dbReference type="Google" id="ProtNLM"/>
    </source>
</evidence>
<proteinExistence type="predicted"/>
<organism evidence="2 3">
    <name type="scientific">Marinithermofilum abyssi</name>
    <dbReference type="NCBI Taxonomy" id="1571185"/>
    <lineage>
        <taxon>Bacteria</taxon>
        <taxon>Bacillati</taxon>
        <taxon>Bacillota</taxon>
        <taxon>Bacilli</taxon>
        <taxon>Bacillales</taxon>
        <taxon>Thermoactinomycetaceae</taxon>
        <taxon>Marinithermofilum</taxon>
    </lineage>
</organism>
<dbReference type="AlphaFoldDB" id="A0A8J2YC12"/>
<keyword evidence="1" id="KW-1133">Transmembrane helix</keyword>
<protein>
    <recommendedName>
        <fullName evidence="4">Alkaline shock response membrane anchor protein AmaP</fullName>
    </recommendedName>
</protein>
<dbReference type="EMBL" id="BMHQ01000003">
    <property type="protein sequence ID" value="GGE10358.1"/>
    <property type="molecule type" value="Genomic_DNA"/>
</dbReference>
<feature type="transmembrane region" description="Helical" evidence="1">
    <location>
        <begin position="50"/>
        <end position="71"/>
    </location>
</feature>
<dbReference type="NCBIfam" id="NF033218">
    <property type="entry name" value="anchor_AmaP"/>
    <property type="match status" value="1"/>
</dbReference>